<dbReference type="AlphaFoldDB" id="A0A9D4WSI6"/>
<protein>
    <recommendedName>
        <fullName evidence="1">PB1-like domain-containing protein</fullName>
    </recommendedName>
</protein>
<feature type="domain" description="PB1-like" evidence="1">
    <location>
        <begin position="60"/>
        <end position="130"/>
    </location>
</feature>
<dbReference type="EMBL" id="JAMSHJ010000005">
    <property type="protein sequence ID" value="KAI5405901.1"/>
    <property type="molecule type" value="Genomic_DNA"/>
</dbReference>
<name>A0A9D4WSI6_PEA</name>
<evidence type="ECO:0000313" key="3">
    <source>
        <dbReference type="Proteomes" id="UP001058974"/>
    </source>
</evidence>
<dbReference type="Pfam" id="PF26130">
    <property type="entry name" value="PB1-like"/>
    <property type="match status" value="1"/>
</dbReference>
<evidence type="ECO:0000313" key="2">
    <source>
        <dbReference type="EMBL" id="KAI5405901.1"/>
    </source>
</evidence>
<keyword evidence="3" id="KW-1185">Reference proteome</keyword>
<organism evidence="2 3">
    <name type="scientific">Pisum sativum</name>
    <name type="common">Garden pea</name>
    <name type="synonym">Lathyrus oleraceus</name>
    <dbReference type="NCBI Taxonomy" id="3888"/>
    <lineage>
        <taxon>Eukaryota</taxon>
        <taxon>Viridiplantae</taxon>
        <taxon>Streptophyta</taxon>
        <taxon>Embryophyta</taxon>
        <taxon>Tracheophyta</taxon>
        <taxon>Spermatophyta</taxon>
        <taxon>Magnoliopsida</taxon>
        <taxon>eudicotyledons</taxon>
        <taxon>Gunneridae</taxon>
        <taxon>Pentapetalae</taxon>
        <taxon>rosids</taxon>
        <taxon>fabids</taxon>
        <taxon>Fabales</taxon>
        <taxon>Fabaceae</taxon>
        <taxon>Papilionoideae</taxon>
        <taxon>50 kb inversion clade</taxon>
        <taxon>NPAAA clade</taxon>
        <taxon>Hologalegina</taxon>
        <taxon>IRL clade</taxon>
        <taxon>Fabeae</taxon>
        <taxon>Lathyrus</taxon>
    </lineage>
</organism>
<comment type="caution">
    <text evidence="2">The sequence shown here is derived from an EMBL/GenBank/DDBJ whole genome shotgun (WGS) entry which is preliminary data.</text>
</comment>
<dbReference type="Proteomes" id="UP001058974">
    <property type="component" value="Chromosome 5"/>
</dbReference>
<accession>A0A9D4WSI6</accession>
<gene>
    <name evidence="2" type="ORF">KIW84_052595</name>
</gene>
<dbReference type="InterPro" id="IPR058594">
    <property type="entry name" value="PB1-like_dom_pln"/>
</dbReference>
<reference evidence="2 3" key="1">
    <citation type="journal article" date="2022" name="Nat. Genet.">
        <title>Improved pea reference genome and pan-genome highlight genomic features and evolutionary characteristics.</title>
        <authorList>
            <person name="Yang T."/>
            <person name="Liu R."/>
            <person name="Luo Y."/>
            <person name="Hu S."/>
            <person name="Wang D."/>
            <person name="Wang C."/>
            <person name="Pandey M.K."/>
            <person name="Ge S."/>
            <person name="Xu Q."/>
            <person name="Li N."/>
            <person name="Li G."/>
            <person name="Huang Y."/>
            <person name="Saxena R.K."/>
            <person name="Ji Y."/>
            <person name="Li M."/>
            <person name="Yan X."/>
            <person name="He Y."/>
            <person name="Liu Y."/>
            <person name="Wang X."/>
            <person name="Xiang C."/>
            <person name="Varshney R.K."/>
            <person name="Ding H."/>
            <person name="Gao S."/>
            <person name="Zong X."/>
        </authorList>
    </citation>
    <scope>NUCLEOTIDE SEQUENCE [LARGE SCALE GENOMIC DNA]</scope>
    <source>
        <strain evidence="2 3">cv. Zhongwan 6</strain>
    </source>
</reference>
<evidence type="ECO:0000259" key="1">
    <source>
        <dbReference type="Pfam" id="PF26130"/>
    </source>
</evidence>
<proteinExistence type="predicted"/>
<sequence>MFLAKERFWNVEWFFCVTLNRGQISPFYRRTKTENEKSYLFKKNGNNGWEGSNVQKSYLFKKNGDDESSYGGSVAEVKCDVDKWSYFEVLGIVNELGYEESRTVIYKDPTVGLFTLSDDKGAQELVNLCKVIVNVDETEDVIRKLVKDVLNCKVDGVTDLNNDEVRGINLDVNGAEHISEGEVGDINIDVNGDEDMSKGDNNVNVNGAGDIGDSDDVSFQYDSVLDAAFQDSDEDSDGLVEEDIT</sequence>
<dbReference type="Gramene" id="Psat05G0259500-T1">
    <property type="protein sequence ID" value="KAI5405901.1"/>
    <property type="gene ID" value="KIW84_052595"/>
</dbReference>